<sequence length="262" mass="28649">MLGYAAASAMIIINHQQGVRQPSVMSWWFAAVAWFLHLQLLAGQLTQGAGGLTLDLSASLAWITGAVGGLYLIGWRLRRNEGRSVGLVLMPLITVALLASYVVPHKPSVTHSIHDPLLMAHLGLSLAAYGLFTIATVLAGLDAFQERSLKTKHMGKLFSLLPPIGVIEETLFFLLSLGFVTLSLSIVTGIAYTHSHHGVWFVFSHKVVFTWITWALIGALLIGHHVYGWRGRRAVNLTALSYLFLVLAYLGVKVVTEFILVK</sequence>
<protein>
    <submittedName>
        <fullName evidence="3">Putative cytochrome C assembly protein</fullName>
    </submittedName>
</protein>
<reference evidence="3 4" key="1">
    <citation type="journal article" date="2016" name="BMC Genomics">
        <title>Combined genomic and structural analyses of a cultured magnetotactic bacterium reveals its niche adaptation to a dynamic environment.</title>
        <authorList>
            <person name="Araujo A.C."/>
            <person name="Morillo V."/>
            <person name="Cypriano J."/>
            <person name="Teixeira L.C."/>
            <person name="Leao P."/>
            <person name="Lyra S."/>
            <person name="Almeida L.G."/>
            <person name="Bazylinski D.A."/>
            <person name="Vasconcellos A.T."/>
            <person name="Abreu F."/>
            <person name="Lins U."/>
        </authorList>
    </citation>
    <scope>NUCLEOTIDE SEQUENCE [LARGE SCALE GENOMIC DNA]</scope>
    <source>
        <strain evidence="3 4">IT-1</strain>
    </source>
</reference>
<dbReference type="PANTHER" id="PTHR38034:SF1">
    <property type="entry name" value="INNER MEMBRANE PROTEIN YPJD"/>
    <property type="match status" value="1"/>
</dbReference>
<comment type="caution">
    <text evidence="3">The sequence shown here is derived from an EMBL/GenBank/DDBJ whole genome shotgun (WGS) entry which is preliminary data.</text>
</comment>
<gene>
    <name evidence="3" type="ORF">MAIT1_02769</name>
</gene>
<dbReference type="InterPro" id="IPR002541">
    <property type="entry name" value="Cyt_c_assembly"/>
</dbReference>
<dbReference type="RefSeq" id="WP_143814929.1">
    <property type="nucleotide sequence ID" value="NZ_LVJN01000020.1"/>
</dbReference>
<dbReference type="InterPro" id="IPR052372">
    <property type="entry name" value="YpjD/HemX"/>
</dbReference>
<proteinExistence type="predicted"/>
<feature type="transmembrane region" description="Helical" evidence="1">
    <location>
        <begin position="54"/>
        <end position="73"/>
    </location>
</feature>
<dbReference type="STRING" id="1434232.MAIT1_02769"/>
<dbReference type="PANTHER" id="PTHR38034">
    <property type="entry name" value="INNER MEMBRANE PROTEIN YPJD"/>
    <property type="match status" value="1"/>
</dbReference>
<feature type="transmembrane region" description="Helical" evidence="1">
    <location>
        <begin position="85"/>
        <end position="103"/>
    </location>
</feature>
<keyword evidence="1" id="KW-1133">Transmembrane helix</keyword>
<feature type="domain" description="Cytochrome c assembly protein" evidence="2">
    <location>
        <begin position="74"/>
        <end position="259"/>
    </location>
</feature>
<feature type="transmembrane region" description="Helical" evidence="1">
    <location>
        <begin position="198"/>
        <end position="222"/>
    </location>
</feature>
<dbReference type="OrthoDB" id="9780793at2"/>
<dbReference type="EMBL" id="LVJN01000020">
    <property type="protein sequence ID" value="OSM02591.1"/>
    <property type="molecule type" value="Genomic_DNA"/>
</dbReference>
<evidence type="ECO:0000313" key="3">
    <source>
        <dbReference type="EMBL" id="OSM02591.1"/>
    </source>
</evidence>
<dbReference type="Proteomes" id="UP000194003">
    <property type="component" value="Unassembled WGS sequence"/>
</dbReference>
<feature type="transmembrane region" description="Helical" evidence="1">
    <location>
        <begin position="123"/>
        <end position="144"/>
    </location>
</feature>
<name>A0A1Y2K3I0_9PROT</name>
<feature type="transmembrane region" description="Helical" evidence="1">
    <location>
        <begin position="171"/>
        <end position="192"/>
    </location>
</feature>
<evidence type="ECO:0000256" key="1">
    <source>
        <dbReference type="SAM" id="Phobius"/>
    </source>
</evidence>
<keyword evidence="1" id="KW-0812">Transmembrane</keyword>
<dbReference type="GO" id="GO:0017004">
    <property type="term" value="P:cytochrome complex assembly"/>
    <property type="evidence" value="ECO:0007669"/>
    <property type="project" value="InterPro"/>
</dbReference>
<evidence type="ECO:0000313" key="4">
    <source>
        <dbReference type="Proteomes" id="UP000194003"/>
    </source>
</evidence>
<dbReference type="Pfam" id="PF01578">
    <property type="entry name" value="Cytochrom_C_asm"/>
    <property type="match status" value="1"/>
</dbReference>
<dbReference type="AlphaFoldDB" id="A0A1Y2K3I0"/>
<evidence type="ECO:0000259" key="2">
    <source>
        <dbReference type="Pfam" id="PF01578"/>
    </source>
</evidence>
<keyword evidence="4" id="KW-1185">Reference proteome</keyword>
<feature type="transmembrane region" description="Helical" evidence="1">
    <location>
        <begin position="24"/>
        <end position="42"/>
    </location>
</feature>
<keyword evidence="1" id="KW-0472">Membrane</keyword>
<accession>A0A1Y2K3I0</accession>
<organism evidence="3 4">
    <name type="scientific">Magnetofaba australis IT-1</name>
    <dbReference type="NCBI Taxonomy" id="1434232"/>
    <lineage>
        <taxon>Bacteria</taxon>
        <taxon>Pseudomonadati</taxon>
        <taxon>Pseudomonadota</taxon>
        <taxon>Magnetococcia</taxon>
        <taxon>Magnetococcales</taxon>
        <taxon>Magnetococcaceae</taxon>
        <taxon>Magnetofaba</taxon>
    </lineage>
</organism>
<dbReference type="GO" id="GO:0020037">
    <property type="term" value="F:heme binding"/>
    <property type="evidence" value="ECO:0007669"/>
    <property type="project" value="InterPro"/>
</dbReference>